<sequence>MILGKFRYRSILFPVGSEQNLPPKNLPDIVAGIMKLKQLRKFSPGNDLLPVFVFILLQQLHRFMKMCNFLLKMHFPDGLDIRIKFILIEGIVEITFSIFVEQKIFQPCAIRVKQRSVLTHMLFFNHGNFLIKLPTQIVVVGVTQIHIKIHGLLLACRDN</sequence>
<proteinExistence type="predicted"/>
<reference evidence="1" key="1">
    <citation type="submission" date="2019-08" db="EMBL/GenBank/DDBJ databases">
        <authorList>
            <person name="Kucharzyk K."/>
            <person name="Murdoch R.W."/>
            <person name="Higgins S."/>
            <person name="Loffler F."/>
        </authorList>
    </citation>
    <scope>NUCLEOTIDE SEQUENCE</scope>
</reference>
<dbReference type="EMBL" id="VSSQ01143515">
    <property type="protein sequence ID" value="MPN63701.1"/>
    <property type="molecule type" value="Genomic_DNA"/>
</dbReference>
<accession>A0A645JJG3</accession>
<organism evidence="1">
    <name type="scientific">bioreactor metagenome</name>
    <dbReference type="NCBI Taxonomy" id="1076179"/>
    <lineage>
        <taxon>unclassified sequences</taxon>
        <taxon>metagenomes</taxon>
        <taxon>ecological metagenomes</taxon>
    </lineage>
</organism>
<protein>
    <submittedName>
        <fullName evidence="1">Uncharacterized protein</fullName>
    </submittedName>
</protein>
<dbReference type="AlphaFoldDB" id="A0A645JJG3"/>
<comment type="caution">
    <text evidence="1">The sequence shown here is derived from an EMBL/GenBank/DDBJ whole genome shotgun (WGS) entry which is preliminary data.</text>
</comment>
<name>A0A645JJG3_9ZZZZ</name>
<evidence type="ECO:0000313" key="1">
    <source>
        <dbReference type="EMBL" id="MPN63701.1"/>
    </source>
</evidence>
<gene>
    <name evidence="1" type="ORF">SDC9_211466</name>
</gene>